<proteinExistence type="predicted"/>
<dbReference type="InterPro" id="IPR012448">
    <property type="entry name" value="DUF1652"/>
</dbReference>
<protein>
    <recommendedName>
        <fullName evidence="3">DUF1652 domain-containing protein</fullName>
    </recommendedName>
</protein>
<dbReference type="HOGENOM" id="CLU_169664_0_0_6"/>
<keyword evidence="2" id="KW-1185">Reference proteome</keyword>
<dbReference type="Proteomes" id="UP000029499">
    <property type="component" value="Chromosome"/>
</dbReference>
<dbReference type="AlphaFoldDB" id="A0A089YMQ0"/>
<gene>
    <name evidence="1" type="ORF">LT40_09995</name>
</gene>
<dbReference type="EMBL" id="CP009533">
    <property type="protein sequence ID" value="AIS17703.1"/>
    <property type="molecule type" value="Genomic_DNA"/>
</dbReference>
<dbReference type="OrthoDB" id="6906904at2"/>
<evidence type="ECO:0008006" key="3">
    <source>
        <dbReference type="Google" id="ProtNLM"/>
    </source>
</evidence>
<organism evidence="1 2">
    <name type="scientific">Pseudomonas rhizosphaerae</name>
    <dbReference type="NCBI Taxonomy" id="216142"/>
    <lineage>
        <taxon>Bacteria</taxon>
        <taxon>Pseudomonadati</taxon>
        <taxon>Pseudomonadota</taxon>
        <taxon>Gammaproteobacteria</taxon>
        <taxon>Pseudomonadales</taxon>
        <taxon>Pseudomonadaceae</taxon>
        <taxon>Pseudomonas</taxon>
    </lineage>
</organism>
<reference evidence="1 2" key="1">
    <citation type="journal article" date="2015" name="J. Biotechnol.">
        <title>Complete genome sequence of Pseudomonas rhizosphaerae IH5T (=DSM 16299T), a phosphate-solubilizing rhizobacterium for bacterial biofertilizer.</title>
        <authorList>
            <person name="Kwak Y."/>
            <person name="Jung B.K."/>
            <person name="Shin J.H."/>
        </authorList>
    </citation>
    <scope>NUCLEOTIDE SEQUENCE [LARGE SCALE GENOMIC DNA]</scope>
    <source>
        <strain evidence="1">DSM 16299</strain>
    </source>
</reference>
<evidence type="ECO:0000313" key="2">
    <source>
        <dbReference type="Proteomes" id="UP000029499"/>
    </source>
</evidence>
<name>A0A089YMQ0_9PSED</name>
<dbReference type="Pfam" id="PF07865">
    <property type="entry name" value="DUF1652"/>
    <property type="match status" value="1"/>
</dbReference>
<dbReference type="KEGG" id="prh:LT40_09995"/>
<dbReference type="RefSeq" id="WP_043189414.1">
    <property type="nucleotide sequence ID" value="NZ_CP009533.1"/>
</dbReference>
<evidence type="ECO:0000313" key="1">
    <source>
        <dbReference type="EMBL" id="AIS17703.1"/>
    </source>
</evidence>
<accession>A0A089YMQ0</accession>
<sequence>MIPTTEMRRIVEASFAPLKCHCTLNPGGTMTVEVSDPASGQVDLLMVGVDTQPLSSSRAIAELVAQLRVELKGNQEWFCRNSPRGATRP</sequence>